<evidence type="ECO:0000313" key="2">
    <source>
        <dbReference type="Proteomes" id="UP001501729"/>
    </source>
</evidence>
<gene>
    <name evidence="1" type="ORF">GCM10025751_05180</name>
</gene>
<dbReference type="EMBL" id="BAABKX010000001">
    <property type="protein sequence ID" value="GAA5042150.1"/>
    <property type="molecule type" value="Genomic_DNA"/>
</dbReference>
<organism evidence="1 2">
    <name type="scientific">Haladaptatus pallidirubidus</name>
    <dbReference type="NCBI Taxonomy" id="1008152"/>
    <lineage>
        <taxon>Archaea</taxon>
        <taxon>Methanobacteriati</taxon>
        <taxon>Methanobacteriota</taxon>
        <taxon>Stenosarchaea group</taxon>
        <taxon>Halobacteria</taxon>
        <taxon>Halobacteriales</taxon>
        <taxon>Haladaptataceae</taxon>
        <taxon>Haladaptatus</taxon>
    </lineage>
</organism>
<dbReference type="InterPro" id="IPR025234">
    <property type="entry name" value="YjzH-like"/>
</dbReference>
<evidence type="ECO:0000313" key="1">
    <source>
        <dbReference type="EMBL" id="GAA5042150.1"/>
    </source>
</evidence>
<sequence>MWTISNRPTSIPQNRRATTVIRGRADDVTEKMVSQTGDRWEYKTIRPPRGSTKKESIDPVNDLNDLGEEGWELVSTIEYVGGGTKYLVFKRPRWWEGENEDE</sequence>
<comment type="caution">
    <text evidence="1">The sequence shown here is derived from an EMBL/GenBank/DDBJ whole genome shotgun (WGS) entry which is preliminary data.</text>
</comment>
<accession>A0AAV3UC06</accession>
<reference evidence="1 2" key="1">
    <citation type="journal article" date="2019" name="Int. J. Syst. Evol. Microbiol.">
        <title>The Global Catalogue of Microorganisms (GCM) 10K type strain sequencing project: providing services to taxonomists for standard genome sequencing and annotation.</title>
        <authorList>
            <consortium name="The Broad Institute Genomics Platform"/>
            <consortium name="The Broad Institute Genome Sequencing Center for Infectious Disease"/>
            <person name="Wu L."/>
            <person name="Ma J."/>
        </authorList>
    </citation>
    <scope>NUCLEOTIDE SEQUENCE [LARGE SCALE GENOMIC DNA]</scope>
    <source>
        <strain evidence="1 2">JCM 17504</strain>
    </source>
</reference>
<dbReference type="Proteomes" id="UP001501729">
    <property type="component" value="Unassembled WGS sequence"/>
</dbReference>
<dbReference type="Pfam" id="PF13783">
    <property type="entry name" value="DUF4177"/>
    <property type="match status" value="1"/>
</dbReference>
<name>A0AAV3UC06_9EURY</name>
<proteinExistence type="predicted"/>
<keyword evidence="2" id="KW-1185">Reference proteome</keyword>
<evidence type="ECO:0008006" key="3">
    <source>
        <dbReference type="Google" id="ProtNLM"/>
    </source>
</evidence>
<protein>
    <recommendedName>
        <fullName evidence="3">DUF4177 domain-containing protein</fullName>
    </recommendedName>
</protein>
<dbReference type="AlphaFoldDB" id="A0AAV3UC06"/>